<dbReference type="FunFam" id="1.10.10.60:FF:000291">
    <property type="entry name" value="ALX homeobox protein 1"/>
    <property type="match status" value="1"/>
</dbReference>
<dbReference type="PRINTS" id="PR00031">
    <property type="entry name" value="HTHREPRESSR"/>
</dbReference>
<dbReference type="SUPFAM" id="SSF46689">
    <property type="entry name" value="Homeodomain-like"/>
    <property type="match status" value="1"/>
</dbReference>
<dbReference type="OrthoDB" id="6159439at2759"/>
<dbReference type="CDD" id="cd00086">
    <property type="entry name" value="homeodomain"/>
    <property type="match status" value="1"/>
</dbReference>
<feature type="compositionally biased region" description="Low complexity" evidence="7">
    <location>
        <begin position="195"/>
        <end position="206"/>
    </location>
</feature>
<dbReference type="InterPro" id="IPR050649">
    <property type="entry name" value="Paired_Homeobox_TFs"/>
</dbReference>
<evidence type="ECO:0000256" key="5">
    <source>
        <dbReference type="PROSITE-ProRule" id="PRU00108"/>
    </source>
</evidence>
<proteinExistence type="predicted"/>
<dbReference type="EMBL" id="LRGB01000512">
    <property type="protein sequence ID" value="KZS18794.1"/>
    <property type="molecule type" value="Genomic_DNA"/>
</dbReference>
<feature type="DNA-binding region" description="Homeobox" evidence="5">
    <location>
        <begin position="51"/>
        <end position="110"/>
    </location>
</feature>
<keyword evidence="9" id="KW-1185">Reference proteome</keyword>
<keyword evidence="2 5" id="KW-0238">DNA-binding</keyword>
<feature type="compositionally biased region" description="Polar residues" evidence="7">
    <location>
        <begin position="242"/>
        <end position="255"/>
    </location>
</feature>
<evidence type="ECO:0000313" key="9">
    <source>
        <dbReference type="Proteomes" id="UP000076858"/>
    </source>
</evidence>
<protein>
    <submittedName>
        <fullName evidence="8">Retina and anterior neural fold homeobox protein 2</fullName>
    </submittedName>
</protein>
<dbReference type="Gene3D" id="1.10.10.60">
    <property type="entry name" value="Homeodomain-like"/>
    <property type="match status" value="1"/>
</dbReference>
<dbReference type="Proteomes" id="UP000076858">
    <property type="component" value="Unassembled WGS sequence"/>
</dbReference>
<gene>
    <name evidence="8" type="ORF">APZ42_015401</name>
</gene>
<evidence type="ECO:0000256" key="2">
    <source>
        <dbReference type="ARBA" id="ARBA00023125"/>
    </source>
</evidence>
<sequence>MSVSPPPPVAVATSVLLNSSNMSRMEDHLLTRFQHIDPELVDDYMSGRRRQRRNRTTFSAQQLQELESLFQKTRYPDVIHREDVASRTGLTEARVQVWFQNRRAKWRKTARMQWSRTQQHQQPTDHWQRPALRYLQLGFNLGLPWLSLPSLPAGSAETGPSPFGCMDSITPSRTEALLMASPSGNGVQDHRVPMSKASGGSESSASNEDQVLNLSRTGNAAVISQTDDSNSSADDESEDLIMNTSAYLKSGNESD</sequence>
<feature type="region of interest" description="Disordered" evidence="7">
    <location>
        <begin position="180"/>
        <end position="255"/>
    </location>
</feature>
<dbReference type="PROSITE" id="PS50071">
    <property type="entry name" value="HOMEOBOX_2"/>
    <property type="match status" value="1"/>
</dbReference>
<keyword evidence="3 5" id="KW-0371">Homeobox</keyword>
<comment type="subcellular location">
    <subcellularLocation>
        <location evidence="1 5 6">Nucleus</location>
    </subcellularLocation>
</comment>
<comment type="caution">
    <text evidence="8">The sequence shown here is derived from an EMBL/GenBank/DDBJ whole genome shotgun (WGS) entry which is preliminary data.</text>
</comment>
<feature type="compositionally biased region" description="Polar residues" evidence="7">
    <location>
        <begin position="207"/>
        <end position="226"/>
    </location>
</feature>
<dbReference type="SMART" id="SM00389">
    <property type="entry name" value="HOX"/>
    <property type="match status" value="1"/>
</dbReference>
<name>A0A0P6C743_9CRUS</name>
<dbReference type="AlphaFoldDB" id="A0A0P6C743"/>
<evidence type="ECO:0000256" key="4">
    <source>
        <dbReference type="ARBA" id="ARBA00023242"/>
    </source>
</evidence>
<evidence type="ECO:0000313" key="8">
    <source>
        <dbReference type="EMBL" id="KZS18794.1"/>
    </source>
</evidence>
<keyword evidence="4 5" id="KW-0539">Nucleus</keyword>
<dbReference type="InterPro" id="IPR009057">
    <property type="entry name" value="Homeodomain-like_sf"/>
</dbReference>
<dbReference type="PANTHER" id="PTHR24329">
    <property type="entry name" value="HOMEOBOX PROTEIN ARISTALESS"/>
    <property type="match status" value="1"/>
</dbReference>
<dbReference type="InterPro" id="IPR017970">
    <property type="entry name" value="Homeobox_CS"/>
</dbReference>
<evidence type="ECO:0000256" key="1">
    <source>
        <dbReference type="ARBA" id="ARBA00004123"/>
    </source>
</evidence>
<dbReference type="STRING" id="35525.A0A0P6C743"/>
<reference evidence="8 9" key="1">
    <citation type="submission" date="2016-03" db="EMBL/GenBank/DDBJ databases">
        <title>EvidentialGene: Evidence-directed Construction of Genes on Genomes.</title>
        <authorList>
            <person name="Gilbert D.G."/>
            <person name="Choi J.-H."/>
            <person name="Mockaitis K."/>
            <person name="Colbourne J."/>
            <person name="Pfrender M."/>
        </authorList>
    </citation>
    <scope>NUCLEOTIDE SEQUENCE [LARGE SCALE GENOMIC DNA]</scope>
    <source>
        <strain evidence="8 9">Xinb3</strain>
        <tissue evidence="8">Complete organism</tissue>
    </source>
</reference>
<dbReference type="GO" id="GO:0000977">
    <property type="term" value="F:RNA polymerase II transcription regulatory region sequence-specific DNA binding"/>
    <property type="evidence" value="ECO:0007669"/>
    <property type="project" value="TreeGrafter"/>
</dbReference>
<organism evidence="8 9">
    <name type="scientific">Daphnia magna</name>
    <dbReference type="NCBI Taxonomy" id="35525"/>
    <lineage>
        <taxon>Eukaryota</taxon>
        <taxon>Metazoa</taxon>
        <taxon>Ecdysozoa</taxon>
        <taxon>Arthropoda</taxon>
        <taxon>Crustacea</taxon>
        <taxon>Branchiopoda</taxon>
        <taxon>Diplostraca</taxon>
        <taxon>Cladocera</taxon>
        <taxon>Anomopoda</taxon>
        <taxon>Daphniidae</taxon>
        <taxon>Daphnia</taxon>
    </lineage>
</organism>
<dbReference type="InterPro" id="IPR000047">
    <property type="entry name" value="HTH_motif"/>
</dbReference>
<dbReference type="PROSITE" id="PS00027">
    <property type="entry name" value="HOMEOBOX_1"/>
    <property type="match status" value="1"/>
</dbReference>
<dbReference type="PANTHER" id="PTHR24329:SF569">
    <property type="entry name" value="IP01065P"/>
    <property type="match status" value="1"/>
</dbReference>
<dbReference type="GO" id="GO:0005634">
    <property type="term" value="C:nucleus"/>
    <property type="evidence" value="ECO:0007669"/>
    <property type="project" value="UniProtKB-SubCell"/>
</dbReference>
<dbReference type="GO" id="GO:0000981">
    <property type="term" value="F:DNA-binding transcription factor activity, RNA polymerase II-specific"/>
    <property type="evidence" value="ECO:0007669"/>
    <property type="project" value="InterPro"/>
</dbReference>
<evidence type="ECO:0000256" key="7">
    <source>
        <dbReference type="SAM" id="MobiDB-lite"/>
    </source>
</evidence>
<evidence type="ECO:0000256" key="3">
    <source>
        <dbReference type="ARBA" id="ARBA00023155"/>
    </source>
</evidence>
<accession>A0A0P6C743</accession>
<evidence type="ECO:0000256" key="6">
    <source>
        <dbReference type="RuleBase" id="RU000682"/>
    </source>
</evidence>
<dbReference type="Pfam" id="PF00046">
    <property type="entry name" value="Homeodomain"/>
    <property type="match status" value="1"/>
</dbReference>
<dbReference type="InterPro" id="IPR001356">
    <property type="entry name" value="HD"/>
</dbReference>